<name>A0A9P6DWZ5_9AGAM</name>
<dbReference type="Proteomes" id="UP000886523">
    <property type="component" value="Unassembled WGS sequence"/>
</dbReference>
<reference evidence="1" key="1">
    <citation type="journal article" date="2020" name="Nat. Commun.">
        <title>Large-scale genome sequencing of mycorrhizal fungi provides insights into the early evolution of symbiotic traits.</title>
        <authorList>
            <person name="Miyauchi S."/>
            <person name="Kiss E."/>
            <person name="Kuo A."/>
            <person name="Drula E."/>
            <person name="Kohler A."/>
            <person name="Sanchez-Garcia M."/>
            <person name="Morin E."/>
            <person name="Andreopoulos B."/>
            <person name="Barry K.W."/>
            <person name="Bonito G."/>
            <person name="Buee M."/>
            <person name="Carver A."/>
            <person name="Chen C."/>
            <person name="Cichocki N."/>
            <person name="Clum A."/>
            <person name="Culley D."/>
            <person name="Crous P.W."/>
            <person name="Fauchery L."/>
            <person name="Girlanda M."/>
            <person name="Hayes R.D."/>
            <person name="Keri Z."/>
            <person name="LaButti K."/>
            <person name="Lipzen A."/>
            <person name="Lombard V."/>
            <person name="Magnuson J."/>
            <person name="Maillard F."/>
            <person name="Murat C."/>
            <person name="Nolan M."/>
            <person name="Ohm R.A."/>
            <person name="Pangilinan J."/>
            <person name="Pereira M.F."/>
            <person name="Perotto S."/>
            <person name="Peter M."/>
            <person name="Pfister S."/>
            <person name="Riley R."/>
            <person name="Sitrit Y."/>
            <person name="Stielow J.B."/>
            <person name="Szollosi G."/>
            <person name="Zifcakova L."/>
            <person name="Stursova M."/>
            <person name="Spatafora J.W."/>
            <person name="Tedersoo L."/>
            <person name="Vaario L.M."/>
            <person name="Yamada A."/>
            <person name="Yan M."/>
            <person name="Wang P."/>
            <person name="Xu J."/>
            <person name="Bruns T."/>
            <person name="Baldrian P."/>
            <person name="Vilgalys R."/>
            <person name="Dunand C."/>
            <person name="Henrissat B."/>
            <person name="Grigoriev I.V."/>
            <person name="Hibbett D."/>
            <person name="Nagy L.G."/>
            <person name="Martin F.M."/>
        </authorList>
    </citation>
    <scope>NUCLEOTIDE SEQUENCE</scope>
    <source>
        <strain evidence="1">UP504</strain>
    </source>
</reference>
<dbReference type="AlphaFoldDB" id="A0A9P6DWZ5"/>
<dbReference type="EMBL" id="MU128962">
    <property type="protein sequence ID" value="KAF9514299.1"/>
    <property type="molecule type" value="Genomic_DNA"/>
</dbReference>
<evidence type="ECO:0000313" key="2">
    <source>
        <dbReference type="Proteomes" id="UP000886523"/>
    </source>
</evidence>
<gene>
    <name evidence="1" type="ORF">BS47DRAFT_1485169</name>
</gene>
<accession>A0A9P6DWZ5</accession>
<comment type="caution">
    <text evidence="1">The sequence shown here is derived from an EMBL/GenBank/DDBJ whole genome shotgun (WGS) entry which is preliminary data.</text>
</comment>
<proteinExistence type="predicted"/>
<protein>
    <submittedName>
        <fullName evidence="1">Uncharacterized protein</fullName>
    </submittedName>
</protein>
<organism evidence="1 2">
    <name type="scientific">Hydnum rufescens UP504</name>
    <dbReference type="NCBI Taxonomy" id="1448309"/>
    <lineage>
        <taxon>Eukaryota</taxon>
        <taxon>Fungi</taxon>
        <taxon>Dikarya</taxon>
        <taxon>Basidiomycota</taxon>
        <taxon>Agaricomycotina</taxon>
        <taxon>Agaricomycetes</taxon>
        <taxon>Cantharellales</taxon>
        <taxon>Hydnaceae</taxon>
        <taxon>Hydnum</taxon>
    </lineage>
</organism>
<evidence type="ECO:0000313" key="1">
    <source>
        <dbReference type="EMBL" id="KAF9514299.1"/>
    </source>
</evidence>
<sequence>MRPLDAAPSRCLHATTSTILDAILSDAESGDPAYITQTLGRETAILRVDPQLRVIQPVARISWPSGKGGDPAVEVAEVDGRRKILGFRGVVPRVLVAPWTHTKPRFGASDTYQRIFFDQHYDVVATSHVSVRRPLFGPRREWEIVIRFMPEATFRDDMDVLIAAVLLASEPGEWKKARSQSTMSLAQLQQAVSLARLDFHREEEYEDKQENDVLPATLW</sequence>
<keyword evidence="2" id="KW-1185">Reference proteome</keyword>